<gene>
    <name evidence="1" type="ORF">SNEC2469_LOCUS4999</name>
</gene>
<keyword evidence="2" id="KW-1185">Reference proteome</keyword>
<accession>A0A812LP03</accession>
<evidence type="ECO:0000313" key="2">
    <source>
        <dbReference type="Proteomes" id="UP000601435"/>
    </source>
</evidence>
<dbReference type="EMBL" id="CAJNJA010009611">
    <property type="protein sequence ID" value="CAE7248579.1"/>
    <property type="molecule type" value="Genomic_DNA"/>
</dbReference>
<feature type="non-terminal residue" evidence="1">
    <location>
        <position position="1"/>
    </location>
</feature>
<organism evidence="1 2">
    <name type="scientific">Symbiodinium necroappetens</name>
    <dbReference type="NCBI Taxonomy" id="1628268"/>
    <lineage>
        <taxon>Eukaryota</taxon>
        <taxon>Sar</taxon>
        <taxon>Alveolata</taxon>
        <taxon>Dinophyceae</taxon>
        <taxon>Suessiales</taxon>
        <taxon>Symbiodiniaceae</taxon>
        <taxon>Symbiodinium</taxon>
    </lineage>
</organism>
<protein>
    <submittedName>
        <fullName evidence="1">Uncharacterized protein</fullName>
    </submittedName>
</protein>
<name>A0A812LP03_9DINO</name>
<dbReference type="AlphaFoldDB" id="A0A812LP03"/>
<dbReference type="Proteomes" id="UP000601435">
    <property type="component" value="Unassembled WGS sequence"/>
</dbReference>
<reference evidence="1" key="1">
    <citation type="submission" date="2021-02" db="EMBL/GenBank/DDBJ databases">
        <authorList>
            <person name="Dougan E. K."/>
            <person name="Rhodes N."/>
            <person name="Thang M."/>
            <person name="Chan C."/>
        </authorList>
    </citation>
    <scope>NUCLEOTIDE SEQUENCE</scope>
</reference>
<comment type="caution">
    <text evidence="1">The sequence shown here is derived from an EMBL/GenBank/DDBJ whole genome shotgun (WGS) entry which is preliminary data.</text>
</comment>
<evidence type="ECO:0000313" key="1">
    <source>
        <dbReference type="EMBL" id="CAE7248579.1"/>
    </source>
</evidence>
<proteinExistence type="predicted"/>
<dbReference type="Gene3D" id="1.20.5.2050">
    <property type="match status" value="2"/>
</dbReference>
<sequence length="587" mass="66014">ISRYSKKADHFDQAGLRRHAAPVASWIAYGPKGRVPEVTELNLLKQLTDKMDGSRLPSRLRHVLLDMQAFLQSLPRRPANEAWNEAERQLRKSLRTLRRRCEKSLAKVAAADDDVGDAELKAELDEVVHACGTGKTAHAASNCASARSDQHLTLFRQMNEWGFLSDAQKLERLKQAEQAAKCPRRILSQAELTEIVILAAACLAAPRRDGRPQGADAENFSDAETAAAAESRDPNPDLQGRVRSLLLHVLHVWRMNQFDCHAIEHVLDFVQQKINKFEDKVGEIAGAAAGKAWLKIKQAVDQLLLPTETPSPSATEVQGSQVATEMQVEASHQLKPHRVRVRLERQSGIQNITWSVVGGSWKCQCFTRNSTKWKNTCRSFPISKFLEQGLGDEAAVEAALQEAKAYREELVQQGKLKPPKPTAATPRSTVRGVFFDRSQQKWHVRLYHPVTRKQVYGGCFRAKEKAEAKARELAVQLGVQPDIEVLPVRKNSDLRCIEKLGPEKGVTWDVKAQCWHAQCYIGGKKLGVFIRPQDFSNQAVKQAWDEAVSWRRQQKTVQKPREERCQETGFNKFLYPNSVSHMRSLSG</sequence>
<dbReference type="OrthoDB" id="437008at2759"/>